<dbReference type="PROSITE" id="PS50157">
    <property type="entry name" value="ZINC_FINGER_C2H2_2"/>
    <property type="match status" value="1"/>
</dbReference>
<comment type="caution">
    <text evidence="2">The sequence shown here is derived from an EMBL/GenBank/DDBJ whole genome shotgun (WGS) entry which is preliminary data.</text>
</comment>
<evidence type="ECO:0000313" key="3">
    <source>
        <dbReference type="Proteomes" id="UP001152795"/>
    </source>
</evidence>
<evidence type="ECO:0000256" key="1">
    <source>
        <dbReference type="SAM" id="MobiDB-lite"/>
    </source>
</evidence>
<dbReference type="PROSITE" id="PS00028">
    <property type="entry name" value="ZINC_FINGER_C2H2_1"/>
    <property type="match status" value="1"/>
</dbReference>
<keyword evidence="3" id="KW-1185">Reference proteome</keyword>
<dbReference type="AlphaFoldDB" id="A0A7D9EA11"/>
<dbReference type="EMBL" id="CACRXK020005203">
    <property type="protein sequence ID" value="CAB4005437.1"/>
    <property type="molecule type" value="Genomic_DNA"/>
</dbReference>
<feature type="compositionally biased region" description="Pro residues" evidence="1">
    <location>
        <begin position="40"/>
        <end position="51"/>
    </location>
</feature>
<dbReference type="Proteomes" id="UP001152795">
    <property type="component" value="Unassembled WGS sequence"/>
</dbReference>
<name>A0A7D9EA11_PARCT</name>
<feature type="compositionally biased region" description="Low complexity" evidence="1">
    <location>
        <begin position="15"/>
        <end position="39"/>
    </location>
</feature>
<gene>
    <name evidence="2" type="ORF">PACLA_8A025036</name>
</gene>
<evidence type="ECO:0000313" key="2">
    <source>
        <dbReference type="EMBL" id="CAB4005437.1"/>
    </source>
</evidence>
<reference evidence="2" key="1">
    <citation type="submission" date="2020-04" db="EMBL/GenBank/DDBJ databases">
        <authorList>
            <person name="Alioto T."/>
            <person name="Alioto T."/>
            <person name="Gomez Garrido J."/>
        </authorList>
    </citation>
    <scope>NUCLEOTIDE SEQUENCE</scope>
    <source>
        <strain evidence="2">A484AB</strain>
    </source>
</reference>
<proteinExistence type="predicted"/>
<protein>
    <submittedName>
        <fullName evidence="2">Serine-rich adhesin for platelets isoform X1</fullName>
    </submittedName>
</protein>
<organism evidence="2 3">
    <name type="scientific">Paramuricea clavata</name>
    <name type="common">Red gorgonian</name>
    <name type="synonym">Violescent sea-whip</name>
    <dbReference type="NCBI Taxonomy" id="317549"/>
    <lineage>
        <taxon>Eukaryota</taxon>
        <taxon>Metazoa</taxon>
        <taxon>Cnidaria</taxon>
        <taxon>Anthozoa</taxon>
        <taxon>Octocorallia</taxon>
        <taxon>Malacalcyonacea</taxon>
        <taxon>Plexauridae</taxon>
        <taxon>Paramuricea</taxon>
    </lineage>
</organism>
<feature type="region of interest" description="Disordered" evidence="1">
    <location>
        <begin position="1"/>
        <end position="58"/>
    </location>
</feature>
<sequence length="96" mass="10465">MFSFMKPEPKRTKVKTTTSSDSSGSNVSVTTNVSRAVTKPPRPAKAPPAPPVLNGDGTLPEFPCKVCGRIFHKIKSRSAHMKTHVKRNDDDTKSKS</sequence>
<dbReference type="InterPro" id="IPR013087">
    <property type="entry name" value="Znf_C2H2_type"/>
</dbReference>
<accession>A0A7D9EA11</accession>
<dbReference type="OrthoDB" id="5977959at2759"/>